<dbReference type="GO" id="GO:0019632">
    <property type="term" value="P:shikimate metabolic process"/>
    <property type="evidence" value="ECO:0007669"/>
    <property type="project" value="TreeGrafter"/>
</dbReference>
<dbReference type="Gene3D" id="3.40.50.10860">
    <property type="entry name" value="Leucine Dehydrogenase, chain A, domain 1"/>
    <property type="match status" value="1"/>
</dbReference>
<evidence type="ECO:0000313" key="7">
    <source>
        <dbReference type="EMBL" id="CAB4975713.1"/>
    </source>
</evidence>
<evidence type="ECO:0000313" key="8">
    <source>
        <dbReference type="EMBL" id="CAB5043895.1"/>
    </source>
</evidence>
<dbReference type="SUPFAM" id="SSF53223">
    <property type="entry name" value="Aminoacid dehydrogenase-like, N-terminal domain"/>
    <property type="match status" value="1"/>
</dbReference>
<dbReference type="EMBL" id="CAEZZN010000001">
    <property type="protein sequence ID" value="CAB4758492.1"/>
    <property type="molecule type" value="Genomic_DNA"/>
</dbReference>
<dbReference type="EMBL" id="CAFBOQ010000001">
    <property type="protein sequence ID" value="CAB4975713.1"/>
    <property type="molecule type" value="Genomic_DNA"/>
</dbReference>
<dbReference type="EMBL" id="CAFBQD010000001">
    <property type="protein sequence ID" value="CAB5043895.1"/>
    <property type="molecule type" value="Genomic_DNA"/>
</dbReference>
<dbReference type="SUPFAM" id="SSF51735">
    <property type="entry name" value="NAD(P)-binding Rossmann-fold domains"/>
    <property type="match status" value="1"/>
</dbReference>
<dbReference type="Pfam" id="PF01488">
    <property type="entry name" value="Shikimate_DH"/>
    <property type="match status" value="1"/>
</dbReference>
<evidence type="ECO:0000259" key="1">
    <source>
        <dbReference type="Pfam" id="PF01488"/>
    </source>
</evidence>
<evidence type="ECO:0000313" key="3">
    <source>
        <dbReference type="EMBL" id="CAB4693237.1"/>
    </source>
</evidence>
<dbReference type="GO" id="GO:0005829">
    <property type="term" value="C:cytosol"/>
    <property type="evidence" value="ECO:0007669"/>
    <property type="project" value="TreeGrafter"/>
</dbReference>
<proteinExistence type="predicted"/>
<dbReference type="PANTHER" id="PTHR21089">
    <property type="entry name" value="SHIKIMATE DEHYDROGENASE"/>
    <property type="match status" value="1"/>
</dbReference>
<evidence type="ECO:0000313" key="9">
    <source>
        <dbReference type="EMBL" id="CAB5053570.1"/>
    </source>
</evidence>
<dbReference type="GO" id="GO:0009423">
    <property type="term" value="P:chorismate biosynthetic process"/>
    <property type="evidence" value="ECO:0007669"/>
    <property type="project" value="UniProtKB-UniPathway"/>
</dbReference>
<dbReference type="Pfam" id="PF08501">
    <property type="entry name" value="Shikimate_dh_N"/>
    <property type="match status" value="1"/>
</dbReference>
<name>A0A6J7TKE5_9ZZZZ</name>
<dbReference type="UniPathway" id="UPA00053">
    <property type="reaction ID" value="UER00087"/>
</dbReference>
<evidence type="ECO:0000313" key="4">
    <source>
        <dbReference type="EMBL" id="CAB4758492.1"/>
    </source>
</evidence>
<dbReference type="EMBL" id="CAEZYA010000001">
    <property type="protein sequence ID" value="CAB4693237.1"/>
    <property type="molecule type" value="Genomic_DNA"/>
</dbReference>
<dbReference type="NCBIfam" id="NF001311">
    <property type="entry name" value="PRK00258.1-3"/>
    <property type="match status" value="1"/>
</dbReference>
<feature type="domain" description="Shikimate dehydrogenase substrate binding N-terminal" evidence="2">
    <location>
        <begin position="6"/>
        <end position="87"/>
    </location>
</feature>
<evidence type="ECO:0000259" key="2">
    <source>
        <dbReference type="Pfam" id="PF08501"/>
    </source>
</evidence>
<evidence type="ECO:0000313" key="6">
    <source>
        <dbReference type="EMBL" id="CAB4853873.1"/>
    </source>
</evidence>
<dbReference type="AlphaFoldDB" id="A0A6J7TKE5"/>
<feature type="domain" description="Quinate/shikimate 5-dehydrogenase/glutamyl-tRNA reductase" evidence="1">
    <location>
        <begin position="117"/>
        <end position="185"/>
    </location>
</feature>
<dbReference type="InterPro" id="IPR022893">
    <property type="entry name" value="Shikimate_DH_fam"/>
</dbReference>
<reference evidence="9" key="1">
    <citation type="submission" date="2020-05" db="EMBL/GenBank/DDBJ databases">
        <authorList>
            <person name="Chiriac C."/>
            <person name="Salcher M."/>
            <person name="Ghai R."/>
            <person name="Kavagutti S V."/>
        </authorList>
    </citation>
    <scope>NUCLEOTIDE SEQUENCE</scope>
</reference>
<dbReference type="InterPro" id="IPR046346">
    <property type="entry name" value="Aminoacid_DH-like_N_sf"/>
</dbReference>
<dbReference type="EMBL" id="CAFAAU010000003">
    <property type="protein sequence ID" value="CAB4798198.1"/>
    <property type="molecule type" value="Genomic_DNA"/>
</dbReference>
<dbReference type="GO" id="GO:0050661">
    <property type="term" value="F:NADP binding"/>
    <property type="evidence" value="ECO:0007669"/>
    <property type="project" value="TreeGrafter"/>
</dbReference>
<organism evidence="9">
    <name type="scientific">freshwater metagenome</name>
    <dbReference type="NCBI Taxonomy" id="449393"/>
    <lineage>
        <taxon>unclassified sequences</taxon>
        <taxon>metagenomes</taxon>
        <taxon>ecological metagenomes</taxon>
    </lineage>
</organism>
<protein>
    <submittedName>
        <fullName evidence="9">Unannotated protein</fullName>
    </submittedName>
</protein>
<dbReference type="InterPro" id="IPR006151">
    <property type="entry name" value="Shikm_DH/Glu-tRNA_Rdtase"/>
</dbReference>
<gene>
    <name evidence="3" type="ORF">UFOPK2627_00030</name>
    <name evidence="4" type="ORF">UFOPK2879_00069</name>
    <name evidence="5" type="ORF">UFOPK3078_00178</name>
    <name evidence="6" type="ORF">UFOPK3288_00081</name>
    <name evidence="7" type="ORF">UFOPK3990_00078</name>
    <name evidence="8" type="ORF">UFOPK4245_00030</name>
    <name evidence="9" type="ORF">UFOPK4337_00252</name>
</gene>
<dbReference type="PANTHER" id="PTHR21089:SF1">
    <property type="entry name" value="BIFUNCTIONAL 3-DEHYDROQUINATE DEHYDRATASE_SHIKIMATE DEHYDROGENASE, CHLOROPLASTIC"/>
    <property type="match status" value="1"/>
</dbReference>
<dbReference type="EMBL" id="CAFBLC010000002">
    <property type="protein sequence ID" value="CAB4853873.1"/>
    <property type="molecule type" value="Genomic_DNA"/>
</dbReference>
<evidence type="ECO:0000313" key="5">
    <source>
        <dbReference type="EMBL" id="CAB4798198.1"/>
    </source>
</evidence>
<dbReference type="InterPro" id="IPR013708">
    <property type="entry name" value="Shikimate_DH-bd_N"/>
</dbReference>
<sequence length="267" mass="28517">MIKAAVLGSPIAHSLSPLLHRAAYEELGIEHNYQAIEVSSAGLSDFISNLDASWTGFSLTMPLKEEAVVLADEVDELAQRIYSANTLYRSGGKWKATSTDMVGFSNALAMHSIEISGHVVILGAGATARAAAASCDGLASHITVVNRSTKRIEAMSAAIQHSQFSFVDWSGSSIIEDADLVISTTPVGATDGIELPLKTVAPFFEALYKPWPTVASSEWAKRGGFVIDGLDLLIHQGIAQMEIFSGVSFDKSDMYTLLRNVGINALK</sequence>
<dbReference type="InterPro" id="IPR036291">
    <property type="entry name" value="NAD(P)-bd_dom_sf"/>
</dbReference>
<dbReference type="EMBL" id="CAFBQM010000005">
    <property type="protein sequence ID" value="CAB5053570.1"/>
    <property type="molecule type" value="Genomic_DNA"/>
</dbReference>
<dbReference type="Gene3D" id="3.40.50.720">
    <property type="entry name" value="NAD(P)-binding Rossmann-like Domain"/>
    <property type="match status" value="1"/>
</dbReference>
<accession>A0A6J7TKE5</accession>
<dbReference type="GO" id="GO:0004764">
    <property type="term" value="F:shikimate 3-dehydrogenase (NADP+) activity"/>
    <property type="evidence" value="ECO:0007669"/>
    <property type="project" value="InterPro"/>
</dbReference>